<dbReference type="Pfam" id="PF19485">
    <property type="entry name" value="DUF6021"/>
    <property type="match status" value="1"/>
</dbReference>
<name>A0A5R9R7D1_9PSED</name>
<gene>
    <name evidence="2" type="ORF">FAS41_09590</name>
</gene>
<reference evidence="2 3" key="1">
    <citation type="submission" date="2019-04" db="EMBL/GenBank/DDBJ databases">
        <authorList>
            <person name="Li M."/>
        </authorList>
    </citation>
    <scope>NUCLEOTIDE SEQUENCE [LARGE SCALE GENOMIC DNA]</scope>
    <source>
        <strain evidence="2 3">LAM1902</strain>
    </source>
</reference>
<organism evidence="2 3">
    <name type="scientific">Pseudomonas nicosulfuronedens</name>
    <dbReference type="NCBI Taxonomy" id="2571105"/>
    <lineage>
        <taxon>Bacteria</taxon>
        <taxon>Pseudomonadati</taxon>
        <taxon>Pseudomonadota</taxon>
        <taxon>Gammaproteobacteria</taxon>
        <taxon>Pseudomonadales</taxon>
        <taxon>Pseudomonadaceae</taxon>
        <taxon>Pseudomonas</taxon>
    </lineage>
</organism>
<proteinExistence type="predicted"/>
<dbReference type="InterPro" id="IPR046063">
    <property type="entry name" value="DUF6021"/>
</dbReference>
<dbReference type="AlphaFoldDB" id="A0A5R9R7D1"/>
<comment type="caution">
    <text evidence="2">The sequence shown here is derived from an EMBL/GenBank/DDBJ whole genome shotgun (WGS) entry which is preliminary data.</text>
</comment>
<dbReference type="EMBL" id="SWDV01000010">
    <property type="protein sequence ID" value="TLX78783.1"/>
    <property type="molecule type" value="Genomic_DNA"/>
</dbReference>
<evidence type="ECO:0000256" key="1">
    <source>
        <dbReference type="SAM" id="MobiDB-lite"/>
    </source>
</evidence>
<feature type="region of interest" description="Disordered" evidence="1">
    <location>
        <begin position="1"/>
        <end position="87"/>
    </location>
</feature>
<sequence>MKRHVPPSEHPVTASERWLFASGQAPGDGSHHVDPDLGFDPDSPDLSDPQVDPPHPAHAPEEGPDPGRQRRVPDDRYPPYSGQSQGG</sequence>
<accession>A0A5R9R7D1</accession>
<feature type="compositionally biased region" description="Basic and acidic residues" evidence="1">
    <location>
        <begin position="58"/>
        <end position="77"/>
    </location>
</feature>
<keyword evidence="3" id="KW-1185">Reference proteome</keyword>
<dbReference type="Proteomes" id="UP000306635">
    <property type="component" value="Unassembled WGS sequence"/>
</dbReference>
<dbReference type="RefSeq" id="WP_138521603.1">
    <property type="nucleotide sequence ID" value="NZ_JAOCBK010000005.1"/>
</dbReference>
<evidence type="ECO:0000313" key="2">
    <source>
        <dbReference type="EMBL" id="TLX78783.1"/>
    </source>
</evidence>
<protein>
    <submittedName>
        <fullName evidence="2">Uncharacterized protein</fullName>
    </submittedName>
</protein>
<evidence type="ECO:0000313" key="3">
    <source>
        <dbReference type="Proteomes" id="UP000306635"/>
    </source>
</evidence>
<dbReference type="OrthoDB" id="6974814at2"/>